<reference evidence="9" key="1">
    <citation type="journal article" date="2019" name="Int. J. Syst. Evol. Microbiol.">
        <title>The Global Catalogue of Microorganisms (GCM) 10K type strain sequencing project: providing services to taxonomists for standard genome sequencing and annotation.</title>
        <authorList>
            <consortium name="The Broad Institute Genomics Platform"/>
            <consortium name="The Broad Institute Genome Sequencing Center for Infectious Disease"/>
            <person name="Wu L."/>
            <person name="Ma J."/>
        </authorList>
    </citation>
    <scope>NUCLEOTIDE SEQUENCE [LARGE SCALE GENOMIC DNA]</scope>
    <source>
        <strain evidence="9">CGMCC 1.10188</strain>
    </source>
</reference>
<dbReference type="Gene3D" id="1.10.1660.10">
    <property type="match status" value="1"/>
</dbReference>
<dbReference type="PANTHER" id="PTHR30204">
    <property type="entry name" value="REDOX-CYCLING DRUG-SENSING TRANSCRIPTIONAL ACTIVATOR SOXR"/>
    <property type="match status" value="1"/>
</dbReference>
<dbReference type="Pfam" id="PF09278">
    <property type="entry name" value="MerR-DNA-bind"/>
    <property type="match status" value="1"/>
</dbReference>
<dbReference type="Proteomes" id="UP000603352">
    <property type="component" value="Unassembled WGS sequence"/>
</dbReference>
<dbReference type="SMART" id="SM00422">
    <property type="entry name" value="HTH_MERR"/>
    <property type="match status" value="1"/>
</dbReference>
<gene>
    <name evidence="8" type="ORF">GCM10011505_09610</name>
</gene>
<keyword evidence="4" id="KW-0238">DNA-binding</keyword>
<evidence type="ECO:0000256" key="2">
    <source>
        <dbReference type="ARBA" id="ARBA00022490"/>
    </source>
</evidence>
<organism evidence="8 9">
    <name type="scientific">Tistrella bauzanensis</name>
    <dbReference type="NCBI Taxonomy" id="657419"/>
    <lineage>
        <taxon>Bacteria</taxon>
        <taxon>Pseudomonadati</taxon>
        <taxon>Pseudomonadota</taxon>
        <taxon>Alphaproteobacteria</taxon>
        <taxon>Geminicoccales</taxon>
        <taxon>Geminicoccaceae</taxon>
        <taxon>Tistrella</taxon>
    </lineage>
</organism>
<feature type="compositionally biased region" description="Basic and acidic residues" evidence="6">
    <location>
        <begin position="159"/>
        <end position="168"/>
    </location>
</feature>
<name>A0ABQ1ICD3_9PROT</name>
<dbReference type="InterPro" id="IPR009061">
    <property type="entry name" value="DNA-bd_dom_put_sf"/>
</dbReference>
<dbReference type="PRINTS" id="PR00040">
    <property type="entry name" value="HTHMERR"/>
</dbReference>
<proteinExistence type="predicted"/>
<dbReference type="InterPro" id="IPR000551">
    <property type="entry name" value="MerR-type_HTH_dom"/>
</dbReference>
<sequence>MSVVTTDSVLAIGALAAAAGTSPKTVRYYEEIGLLPRPDRQANGYRQYPRAAVDRLRFVLRARRLGFAVDEVRDLLALWDDRDRASRDVRELALARIAELDRRMAGLAAMRRTLAHLVETCHGDGRPDCPILDDLADPHENTCRHDDGAGDQFGAAGASDRHTSHDPV</sequence>
<dbReference type="InterPro" id="IPR015358">
    <property type="entry name" value="Tscrpt_reg_MerR_DNA-bd"/>
</dbReference>
<evidence type="ECO:0000256" key="3">
    <source>
        <dbReference type="ARBA" id="ARBA00023015"/>
    </source>
</evidence>
<keyword evidence="3" id="KW-0805">Transcription regulation</keyword>
<evidence type="ECO:0000256" key="4">
    <source>
        <dbReference type="ARBA" id="ARBA00023125"/>
    </source>
</evidence>
<comment type="subcellular location">
    <subcellularLocation>
        <location evidence="1">Cytoplasm</location>
    </subcellularLocation>
</comment>
<keyword evidence="9" id="KW-1185">Reference proteome</keyword>
<dbReference type="EMBL" id="BMDZ01000007">
    <property type="protein sequence ID" value="GGB30318.1"/>
    <property type="molecule type" value="Genomic_DNA"/>
</dbReference>
<dbReference type="RefSeq" id="WP_188575469.1">
    <property type="nucleotide sequence ID" value="NZ_BMDZ01000007.1"/>
</dbReference>
<dbReference type="InterPro" id="IPR011789">
    <property type="entry name" value="CueR"/>
</dbReference>
<dbReference type="InterPro" id="IPR047057">
    <property type="entry name" value="MerR_fam"/>
</dbReference>
<evidence type="ECO:0000313" key="8">
    <source>
        <dbReference type="EMBL" id="GGB30318.1"/>
    </source>
</evidence>
<evidence type="ECO:0000259" key="7">
    <source>
        <dbReference type="PROSITE" id="PS50937"/>
    </source>
</evidence>
<protein>
    <submittedName>
        <fullName evidence="8">Cu(I)-responsive transcriptional regulator</fullName>
    </submittedName>
</protein>
<keyword evidence="2" id="KW-0963">Cytoplasm</keyword>
<dbReference type="PROSITE" id="PS50937">
    <property type="entry name" value="HTH_MERR_2"/>
    <property type="match status" value="1"/>
</dbReference>
<evidence type="ECO:0000256" key="1">
    <source>
        <dbReference type="ARBA" id="ARBA00004496"/>
    </source>
</evidence>
<evidence type="ECO:0000313" key="9">
    <source>
        <dbReference type="Proteomes" id="UP000603352"/>
    </source>
</evidence>
<feature type="region of interest" description="Disordered" evidence="6">
    <location>
        <begin position="142"/>
        <end position="168"/>
    </location>
</feature>
<dbReference type="SUPFAM" id="SSF46955">
    <property type="entry name" value="Putative DNA-binding domain"/>
    <property type="match status" value="1"/>
</dbReference>
<keyword evidence="5" id="KW-0804">Transcription</keyword>
<evidence type="ECO:0000256" key="5">
    <source>
        <dbReference type="ARBA" id="ARBA00023163"/>
    </source>
</evidence>
<dbReference type="PANTHER" id="PTHR30204:SF94">
    <property type="entry name" value="HEAVY METAL-DEPENDENT TRANSCRIPTIONAL REGULATOR HI_0293-RELATED"/>
    <property type="match status" value="1"/>
</dbReference>
<feature type="domain" description="HTH merR-type" evidence="7">
    <location>
        <begin position="9"/>
        <end position="78"/>
    </location>
</feature>
<dbReference type="NCBIfam" id="TIGR02044">
    <property type="entry name" value="CueR"/>
    <property type="match status" value="1"/>
</dbReference>
<dbReference type="Pfam" id="PF00376">
    <property type="entry name" value="MerR"/>
    <property type="match status" value="1"/>
</dbReference>
<accession>A0ABQ1ICD3</accession>
<evidence type="ECO:0000256" key="6">
    <source>
        <dbReference type="SAM" id="MobiDB-lite"/>
    </source>
</evidence>
<comment type="caution">
    <text evidence="8">The sequence shown here is derived from an EMBL/GenBank/DDBJ whole genome shotgun (WGS) entry which is preliminary data.</text>
</comment>